<dbReference type="EMBL" id="CP011371">
    <property type="protein sequence ID" value="AKJ30752.1"/>
    <property type="molecule type" value="Genomic_DNA"/>
</dbReference>
<reference evidence="1 2" key="1">
    <citation type="submission" date="2015-05" db="EMBL/GenBank/DDBJ databases">
        <authorList>
            <person name="Tang B."/>
            <person name="Yu Y."/>
        </authorList>
    </citation>
    <scope>NUCLEOTIDE SEQUENCE [LARGE SCALE GENOMIC DNA]</scope>
    <source>
        <strain evidence="1 2">DSM 7029</strain>
    </source>
</reference>
<sequence length="76" mass="8847">MQLKDPAGNCFVRLYLRHNPYFVPQGQPVELLGVYFAAYKYYRYTFNHEIHPSAFYMGQCQYSLTGIGFVKGLQCP</sequence>
<dbReference type="KEGG" id="pbh:AAW51_4061"/>
<name>A0A0G3BMU3_9BURK</name>
<dbReference type="AlphaFoldDB" id="A0A0G3BMU3"/>
<organism evidence="1 2">
    <name type="scientific">Caldimonas brevitalea</name>
    <dbReference type="NCBI Taxonomy" id="413882"/>
    <lineage>
        <taxon>Bacteria</taxon>
        <taxon>Pseudomonadati</taxon>
        <taxon>Pseudomonadota</taxon>
        <taxon>Betaproteobacteria</taxon>
        <taxon>Burkholderiales</taxon>
        <taxon>Sphaerotilaceae</taxon>
        <taxon>Caldimonas</taxon>
    </lineage>
</organism>
<dbReference type="Proteomes" id="UP000035352">
    <property type="component" value="Chromosome"/>
</dbReference>
<evidence type="ECO:0000313" key="2">
    <source>
        <dbReference type="Proteomes" id="UP000035352"/>
    </source>
</evidence>
<dbReference type="STRING" id="413882.AAW51_4061"/>
<keyword evidence="2" id="KW-1185">Reference proteome</keyword>
<accession>A0A0G3BMU3</accession>
<protein>
    <submittedName>
        <fullName evidence="1">Uncharacterized protein</fullName>
    </submittedName>
</protein>
<gene>
    <name evidence="1" type="ORF">AAW51_4061</name>
</gene>
<proteinExistence type="predicted"/>
<evidence type="ECO:0000313" key="1">
    <source>
        <dbReference type="EMBL" id="AKJ30752.1"/>
    </source>
</evidence>